<evidence type="ECO:0000256" key="3">
    <source>
        <dbReference type="ARBA" id="ARBA00023163"/>
    </source>
</evidence>
<dbReference type="PROSITE" id="PS01124">
    <property type="entry name" value="HTH_ARAC_FAMILY_2"/>
    <property type="match status" value="1"/>
</dbReference>
<dbReference type="Proteomes" id="UP000600799">
    <property type="component" value="Unassembled WGS sequence"/>
</dbReference>
<dbReference type="InterPro" id="IPR018060">
    <property type="entry name" value="HTH_AraC"/>
</dbReference>
<sequence>MAECRSLANLGATSLLIAHQPTLRHALSALAEFRSRINSTLVLHFEEHEGDVILREDFQLRRPEPSRQSNDLALGVLARLCSSVLGDLWAPSMVCFTHEAPPAAELPIFSRVFHCRPQFGSEFNGIVLPLADLDRPNLKADDQLARHARQLLEAVMSPVDRTVAQDVSQLIQLLMPSGRASIQGCAAALGMTVRTLQRALDAEGTSFSTLLNSVRMNLAVQYLANPRMRITDVAELLGYSSIGAFTRWHGATFGRSPRKARSAELSV</sequence>
<keyword evidence="6" id="KW-1185">Reference proteome</keyword>
<dbReference type="Pfam" id="PF12625">
    <property type="entry name" value="Arabinose_bd"/>
    <property type="match status" value="1"/>
</dbReference>
<comment type="caution">
    <text evidence="5">The sequence shown here is derived from an EMBL/GenBank/DDBJ whole genome shotgun (WGS) entry which is preliminary data.</text>
</comment>
<dbReference type="InterPro" id="IPR032687">
    <property type="entry name" value="AraC-type_N"/>
</dbReference>
<dbReference type="InterPro" id="IPR009057">
    <property type="entry name" value="Homeodomain-like_sf"/>
</dbReference>
<feature type="domain" description="HTH araC/xylS-type" evidence="4">
    <location>
        <begin position="165"/>
        <end position="263"/>
    </location>
</feature>
<name>A0ABS0HJ78_9SPHN</name>
<dbReference type="EMBL" id="JADQDC010000011">
    <property type="protein sequence ID" value="MBF9152297.1"/>
    <property type="molecule type" value="Genomic_DNA"/>
</dbReference>
<keyword evidence="1" id="KW-0805">Transcription regulation</keyword>
<evidence type="ECO:0000256" key="1">
    <source>
        <dbReference type="ARBA" id="ARBA00023015"/>
    </source>
</evidence>
<protein>
    <submittedName>
        <fullName evidence="5">AraC family transcriptional regulator ligand-binding domain-containing protein</fullName>
    </submittedName>
</protein>
<accession>A0ABS0HJ78</accession>
<dbReference type="SMART" id="SM00342">
    <property type="entry name" value="HTH_ARAC"/>
    <property type="match status" value="1"/>
</dbReference>
<proteinExistence type="predicted"/>
<evidence type="ECO:0000256" key="2">
    <source>
        <dbReference type="ARBA" id="ARBA00023125"/>
    </source>
</evidence>
<keyword evidence="2" id="KW-0238">DNA-binding</keyword>
<evidence type="ECO:0000313" key="5">
    <source>
        <dbReference type="EMBL" id="MBF9152297.1"/>
    </source>
</evidence>
<dbReference type="SUPFAM" id="SSF46689">
    <property type="entry name" value="Homeodomain-like"/>
    <property type="match status" value="1"/>
</dbReference>
<evidence type="ECO:0000259" key="4">
    <source>
        <dbReference type="PROSITE" id="PS01124"/>
    </source>
</evidence>
<evidence type="ECO:0000313" key="6">
    <source>
        <dbReference type="Proteomes" id="UP000600799"/>
    </source>
</evidence>
<dbReference type="Gene3D" id="1.10.10.60">
    <property type="entry name" value="Homeodomain-like"/>
    <property type="match status" value="1"/>
</dbReference>
<keyword evidence="3" id="KW-0804">Transcription</keyword>
<dbReference type="Pfam" id="PF12833">
    <property type="entry name" value="HTH_18"/>
    <property type="match status" value="1"/>
</dbReference>
<dbReference type="PANTHER" id="PTHR47894:SF4">
    <property type="entry name" value="HTH-TYPE TRANSCRIPTIONAL REGULATOR GADX"/>
    <property type="match status" value="1"/>
</dbReference>
<organism evidence="5 6">
    <name type="scientific">Novosphingobium jiangmenense</name>
    <dbReference type="NCBI Taxonomy" id="2791981"/>
    <lineage>
        <taxon>Bacteria</taxon>
        <taxon>Pseudomonadati</taxon>
        <taxon>Pseudomonadota</taxon>
        <taxon>Alphaproteobacteria</taxon>
        <taxon>Sphingomonadales</taxon>
        <taxon>Sphingomonadaceae</taxon>
        <taxon>Novosphingobium</taxon>
    </lineage>
</organism>
<gene>
    <name evidence="5" type="ORF">I2488_14915</name>
</gene>
<dbReference type="PANTHER" id="PTHR47894">
    <property type="entry name" value="HTH-TYPE TRANSCRIPTIONAL REGULATOR GADX"/>
    <property type="match status" value="1"/>
</dbReference>
<reference evidence="5 6" key="1">
    <citation type="submission" date="2020-11" db="EMBL/GenBank/DDBJ databases">
        <title>The genome sequence of Novosphingobium sp. 1Y9A.</title>
        <authorList>
            <person name="Liu Y."/>
        </authorList>
    </citation>
    <scope>NUCLEOTIDE SEQUENCE [LARGE SCALE GENOMIC DNA]</scope>
    <source>
        <strain evidence="5 6">1Y9A</strain>
    </source>
</reference>